<accession>A0A3P1CPE1</accession>
<keyword evidence="3" id="KW-1185">Reference proteome</keyword>
<dbReference type="Proteomes" id="UP000274271">
    <property type="component" value="Unassembled WGS sequence"/>
</dbReference>
<dbReference type="RefSeq" id="WP_124906785.1">
    <property type="nucleotide sequence ID" value="NZ_RQJP01000002.1"/>
</dbReference>
<sequence length="92" mass="10353">MISKYTFLFLMVFGVGNAFGQTPDDEAAIKATIRRETQSYFAADAKTWRDCWAALPESTNLYYSAQSHQVGQTAMAKPDHNGHFVDLILDIF</sequence>
<keyword evidence="1" id="KW-0732">Signal</keyword>
<comment type="caution">
    <text evidence="2">The sequence shown here is derived from an EMBL/GenBank/DDBJ whole genome shotgun (WGS) entry which is preliminary data.</text>
</comment>
<evidence type="ECO:0000313" key="3">
    <source>
        <dbReference type="Proteomes" id="UP000274271"/>
    </source>
</evidence>
<gene>
    <name evidence="2" type="ORF">EHT87_11595</name>
</gene>
<feature type="chain" id="PRO_5018092937" description="Nuclear transport factor 2 family protein" evidence="1">
    <location>
        <begin position="21"/>
        <end position="92"/>
    </location>
</feature>
<protein>
    <recommendedName>
        <fullName evidence="4">Nuclear transport factor 2 family protein</fullName>
    </recommendedName>
</protein>
<reference evidence="2 3" key="1">
    <citation type="submission" date="2018-11" db="EMBL/GenBank/DDBJ databases">
        <authorList>
            <person name="Zhou Z."/>
            <person name="Wang G."/>
        </authorList>
    </citation>
    <scope>NUCLEOTIDE SEQUENCE [LARGE SCALE GENOMIC DNA]</scope>
    <source>
        <strain evidence="2 3">KCTC42998</strain>
    </source>
</reference>
<proteinExistence type="predicted"/>
<dbReference type="OrthoDB" id="8432779at2"/>
<dbReference type="AlphaFoldDB" id="A0A3P1CPE1"/>
<organism evidence="2 3">
    <name type="scientific">Larkinella knui</name>
    <dbReference type="NCBI Taxonomy" id="2025310"/>
    <lineage>
        <taxon>Bacteria</taxon>
        <taxon>Pseudomonadati</taxon>
        <taxon>Bacteroidota</taxon>
        <taxon>Cytophagia</taxon>
        <taxon>Cytophagales</taxon>
        <taxon>Spirosomataceae</taxon>
        <taxon>Larkinella</taxon>
    </lineage>
</organism>
<dbReference type="EMBL" id="RQJP01000002">
    <property type="protein sequence ID" value="RRB15181.1"/>
    <property type="molecule type" value="Genomic_DNA"/>
</dbReference>
<evidence type="ECO:0000256" key="1">
    <source>
        <dbReference type="SAM" id="SignalP"/>
    </source>
</evidence>
<name>A0A3P1CPE1_9BACT</name>
<evidence type="ECO:0008006" key="4">
    <source>
        <dbReference type="Google" id="ProtNLM"/>
    </source>
</evidence>
<feature type="signal peptide" evidence="1">
    <location>
        <begin position="1"/>
        <end position="20"/>
    </location>
</feature>
<evidence type="ECO:0000313" key="2">
    <source>
        <dbReference type="EMBL" id="RRB15181.1"/>
    </source>
</evidence>